<accession>I4C6X1</accession>
<dbReference type="InterPro" id="IPR038071">
    <property type="entry name" value="UROD/MetE-like_sf"/>
</dbReference>
<dbReference type="CDD" id="cd03465">
    <property type="entry name" value="URO-D_like"/>
    <property type="match status" value="1"/>
</dbReference>
<dbReference type="InterPro" id="IPR052024">
    <property type="entry name" value="Methanogen_methyltrans"/>
</dbReference>
<dbReference type="InterPro" id="IPR000257">
    <property type="entry name" value="Uroporphyrinogen_deCOase"/>
</dbReference>
<dbReference type="RefSeq" id="WP_014810453.1">
    <property type="nucleotide sequence ID" value="NC_018025.1"/>
</dbReference>
<dbReference type="HOGENOM" id="CLU_040933_2_0_7"/>
<dbReference type="eggNOG" id="COG0407">
    <property type="taxonomic scope" value="Bacteria"/>
</dbReference>
<dbReference type="SUPFAM" id="SSF51726">
    <property type="entry name" value="UROD/MetE-like"/>
    <property type="match status" value="1"/>
</dbReference>
<dbReference type="OrthoDB" id="8555693at2"/>
<sequence length="337" mass="36702">MNSIERIKAAVNFQPPDRVPVIGQVFGHAAVLAGVPVGEYVRSGELLARCQIQALKRYDYDAVFALMDASVETEAAGSVLTYRADQYPIVRTYALSDGTDLERLSVPDPRRAGRMPDLLKALGIMRQEVGDDVLVVGCVVGPMTVATQLLGIEAALYLAVDEPERFSRLLDYATEVALQFGISQIEAGAHLPLVFDPSSSEAVIPYQFFRDMVLPRLQRVFQTFKQAGAVANWLHIAGPTHGILPFYPQAGVDIANIDCEVNLLDARSALPQTCLDGNIKCLDFVQANPDAIAAESSRLIGLFADRRGFILSSGCEIPLESRPENIAAMVAATRERR</sequence>
<evidence type="ECO:0000259" key="1">
    <source>
        <dbReference type="Pfam" id="PF01208"/>
    </source>
</evidence>
<dbReference type="Gene3D" id="3.20.20.210">
    <property type="match status" value="1"/>
</dbReference>
<dbReference type="Proteomes" id="UP000006055">
    <property type="component" value="Chromosome"/>
</dbReference>
<dbReference type="PANTHER" id="PTHR47099:SF1">
    <property type="entry name" value="METHYLCOBAMIDE:COM METHYLTRANSFERASE MTBA"/>
    <property type="match status" value="1"/>
</dbReference>
<dbReference type="Pfam" id="PF01208">
    <property type="entry name" value="URO-D"/>
    <property type="match status" value="1"/>
</dbReference>
<keyword evidence="3" id="KW-1185">Reference proteome</keyword>
<dbReference type="PANTHER" id="PTHR47099">
    <property type="entry name" value="METHYLCOBAMIDE:COM METHYLTRANSFERASE MTBA"/>
    <property type="match status" value="1"/>
</dbReference>
<organism evidence="2 3">
    <name type="scientific">Desulfomonile tiedjei (strain ATCC 49306 / DSM 6799 / DCB-1)</name>
    <dbReference type="NCBI Taxonomy" id="706587"/>
    <lineage>
        <taxon>Bacteria</taxon>
        <taxon>Pseudomonadati</taxon>
        <taxon>Thermodesulfobacteriota</taxon>
        <taxon>Desulfomonilia</taxon>
        <taxon>Desulfomonilales</taxon>
        <taxon>Desulfomonilaceae</taxon>
        <taxon>Desulfomonile</taxon>
    </lineage>
</organism>
<reference evidence="3" key="1">
    <citation type="submission" date="2012-06" db="EMBL/GenBank/DDBJ databases">
        <title>Complete sequence of chromosome of Desulfomonile tiedjei DSM 6799.</title>
        <authorList>
            <person name="Lucas S."/>
            <person name="Copeland A."/>
            <person name="Lapidus A."/>
            <person name="Glavina del Rio T."/>
            <person name="Dalin E."/>
            <person name="Tice H."/>
            <person name="Bruce D."/>
            <person name="Goodwin L."/>
            <person name="Pitluck S."/>
            <person name="Peters L."/>
            <person name="Ovchinnikova G."/>
            <person name="Zeytun A."/>
            <person name="Lu M."/>
            <person name="Kyrpides N."/>
            <person name="Mavromatis K."/>
            <person name="Ivanova N."/>
            <person name="Brettin T."/>
            <person name="Detter J.C."/>
            <person name="Han C."/>
            <person name="Larimer F."/>
            <person name="Land M."/>
            <person name="Hauser L."/>
            <person name="Markowitz V."/>
            <person name="Cheng J.-F."/>
            <person name="Hugenholtz P."/>
            <person name="Woyke T."/>
            <person name="Wu D."/>
            <person name="Spring S."/>
            <person name="Schroeder M."/>
            <person name="Brambilla E."/>
            <person name="Klenk H.-P."/>
            <person name="Eisen J.A."/>
        </authorList>
    </citation>
    <scope>NUCLEOTIDE SEQUENCE [LARGE SCALE GENOMIC DNA]</scope>
    <source>
        <strain evidence="3">ATCC 49306 / DSM 6799 / DCB-1</strain>
    </source>
</reference>
<protein>
    <submittedName>
        <fullName evidence="2">Uroporphyrinogen-III decarboxylase</fullName>
    </submittedName>
</protein>
<dbReference type="STRING" id="706587.Desti_2633"/>
<dbReference type="GO" id="GO:0006779">
    <property type="term" value="P:porphyrin-containing compound biosynthetic process"/>
    <property type="evidence" value="ECO:0007669"/>
    <property type="project" value="InterPro"/>
</dbReference>
<dbReference type="PATRIC" id="fig|706587.4.peg.3013"/>
<gene>
    <name evidence="2" type="ordered locus">Desti_2633</name>
</gene>
<name>I4C6X1_DESTA</name>
<dbReference type="AlphaFoldDB" id="I4C6X1"/>
<evidence type="ECO:0000313" key="3">
    <source>
        <dbReference type="Proteomes" id="UP000006055"/>
    </source>
</evidence>
<feature type="domain" description="Uroporphyrinogen decarboxylase (URO-D)" evidence="1">
    <location>
        <begin position="4"/>
        <end position="335"/>
    </location>
</feature>
<dbReference type="EMBL" id="CP003360">
    <property type="protein sequence ID" value="AFM25312.1"/>
    <property type="molecule type" value="Genomic_DNA"/>
</dbReference>
<dbReference type="GO" id="GO:0004853">
    <property type="term" value="F:uroporphyrinogen decarboxylase activity"/>
    <property type="evidence" value="ECO:0007669"/>
    <property type="project" value="InterPro"/>
</dbReference>
<proteinExistence type="predicted"/>
<evidence type="ECO:0000313" key="2">
    <source>
        <dbReference type="EMBL" id="AFM25312.1"/>
    </source>
</evidence>
<dbReference type="KEGG" id="dti:Desti_2633"/>